<accession>W8RWP8</accession>
<protein>
    <recommendedName>
        <fullName evidence="4">DUF485 domain-containing protein</fullName>
    </recommendedName>
</protein>
<evidence type="ECO:0000256" key="1">
    <source>
        <dbReference type="SAM" id="Phobius"/>
    </source>
</evidence>
<dbReference type="OrthoDB" id="7871801at2"/>
<dbReference type="AlphaFoldDB" id="W8RWP8"/>
<dbReference type="HOGENOM" id="CLU_154619_1_0_5"/>
<sequence>MARRLFLERRTYRHNRLQDAARLLPVLGAVLLFGPVFIRSEAEQTAAAGLDAWLVYFFAVWAGLIGGTYLINRALMRDIPEEEIAPRPSAAAPER</sequence>
<organism evidence="2 3">
    <name type="scientific">Roseicyclus elongatus DSM 19469</name>
    <dbReference type="NCBI Taxonomy" id="1294273"/>
    <lineage>
        <taxon>Bacteria</taxon>
        <taxon>Pseudomonadati</taxon>
        <taxon>Pseudomonadota</taxon>
        <taxon>Alphaproteobacteria</taxon>
        <taxon>Rhodobacterales</taxon>
        <taxon>Roseobacteraceae</taxon>
        <taxon>Roseicyclus</taxon>
    </lineage>
</organism>
<evidence type="ECO:0000313" key="2">
    <source>
        <dbReference type="EMBL" id="AHM05634.1"/>
    </source>
</evidence>
<feature type="transmembrane region" description="Helical" evidence="1">
    <location>
        <begin position="20"/>
        <end position="38"/>
    </location>
</feature>
<evidence type="ECO:0000313" key="3">
    <source>
        <dbReference type="Proteomes" id="UP000019593"/>
    </source>
</evidence>
<evidence type="ECO:0008006" key="4">
    <source>
        <dbReference type="Google" id="ProtNLM"/>
    </source>
</evidence>
<gene>
    <name evidence="2" type="ORF">roselon_03376</name>
</gene>
<name>W8RWP8_9RHOB</name>
<keyword evidence="1" id="KW-0812">Transmembrane</keyword>
<keyword evidence="1" id="KW-1133">Transmembrane helix</keyword>
<dbReference type="Proteomes" id="UP000019593">
    <property type="component" value="Chromosome"/>
</dbReference>
<reference evidence="2 3" key="1">
    <citation type="submission" date="2013-03" db="EMBL/GenBank/DDBJ databases">
        <authorList>
            <person name="Fiebig A."/>
            <person name="Goeker M."/>
            <person name="Klenk H.-P.P."/>
        </authorList>
    </citation>
    <scope>NUCLEOTIDE SEQUENCE [LARGE SCALE GENOMIC DNA]</scope>
    <source>
        <strain evidence="3">DSM 19469</strain>
    </source>
</reference>
<feature type="transmembrane region" description="Helical" evidence="1">
    <location>
        <begin position="53"/>
        <end position="71"/>
    </location>
</feature>
<proteinExistence type="predicted"/>
<dbReference type="STRING" id="1294273.roselon_03376"/>
<keyword evidence="3" id="KW-1185">Reference proteome</keyword>
<dbReference type="KEGG" id="red:roselon_03376"/>
<keyword evidence="1" id="KW-0472">Membrane</keyword>
<dbReference type="EMBL" id="CP004372">
    <property type="protein sequence ID" value="AHM05634.1"/>
    <property type="molecule type" value="Genomic_DNA"/>
</dbReference>
<dbReference type="RefSeq" id="WP_025313258.1">
    <property type="nucleotide sequence ID" value="NZ_CP004372.1"/>
</dbReference>